<evidence type="ECO:0000313" key="2">
    <source>
        <dbReference type="EMBL" id="REE86512.1"/>
    </source>
</evidence>
<evidence type="ECO:0000313" key="3">
    <source>
        <dbReference type="Proteomes" id="UP000256304"/>
    </source>
</evidence>
<dbReference type="InterPro" id="IPR000160">
    <property type="entry name" value="GGDEF_dom"/>
</dbReference>
<organism evidence="2 3">
    <name type="scientific">Paenibacillus taihuensis</name>
    <dbReference type="NCBI Taxonomy" id="1156355"/>
    <lineage>
        <taxon>Bacteria</taxon>
        <taxon>Bacillati</taxon>
        <taxon>Bacillota</taxon>
        <taxon>Bacilli</taxon>
        <taxon>Bacillales</taxon>
        <taxon>Paenibacillaceae</taxon>
        <taxon>Paenibacillus</taxon>
    </lineage>
</organism>
<keyword evidence="3" id="KW-1185">Reference proteome</keyword>
<dbReference type="GO" id="GO:1902201">
    <property type="term" value="P:negative regulation of bacterial-type flagellum-dependent cell motility"/>
    <property type="evidence" value="ECO:0007669"/>
    <property type="project" value="TreeGrafter"/>
</dbReference>
<gene>
    <name evidence="2" type="ORF">A8990_110121</name>
</gene>
<dbReference type="AlphaFoldDB" id="A0A3D9SBA9"/>
<evidence type="ECO:0000259" key="1">
    <source>
        <dbReference type="PROSITE" id="PS50887"/>
    </source>
</evidence>
<sequence length="144" mass="15409">MQGGLPLSIILCDIDYFKAYNDTYGHQEGDKCLKLTAAVLERLVQPLGGFAARYGGEEFIILLPEAEEAAAAAIGARLCEEVAEFEIPHRASKVSLVVAISGGVASHKPSGRDGMAELIGMADSALHQAKQSGRNRMQLYGVYL</sequence>
<feature type="domain" description="GGDEF" evidence="1">
    <location>
        <begin position="5"/>
        <end position="142"/>
    </location>
</feature>
<dbReference type="NCBIfam" id="TIGR00254">
    <property type="entry name" value="GGDEF"/>
    <property type="match status" value="1"/>
</dbReference>
<dbReference type="SMART" id="SM00267">
    <property type="entry name" value="GGDEF"/>
    <property type="match status" value="1"/>
</dbReference>
<dbReference type="PROSITE" id="PS50887">
    <property type="entry name" value="GGDEF"/>
    <property type="match status" value="1"/>
</dbReference>
<dbReference type="InterPro" id="IPR050469">
    <property type="entry name" value="Diguanylate_Cyclase"/>
</dbReference>
<dbReference type="InterPro" id="IPR029787">
    <property type="entry name" value="Nucleotide_cyclase"/>
</dbReference>
<reference evidence="2 3" key="1">
    <citation type="submission" date="2018-08" db="EMBL/GenBank/DDBJ databases">
        <title>Genomic Encyclopedia of Type Strains, Phase III (KMG-III): the genomes of soil and plant-associated and newly described type strains.</title>
        <authorList>
            <person name="Whitman W."/>
        </authorList>
    </citation>
    <scope>NUCLEOTIDE SEQUENCE [LARGE SCALE GENOMIC DNA]</scope>
    <source>
        <strain evidence="2 3">CGMCC 1.10966</strain>
    </source>
</reference>
<dbReference type="SUPFAM" id="SSF55073">
    <property type="entry name" value="Nucleotide cyclase"/>
    <property type="match status" value="1"/>
</dbReference>
<dbReference type="Proteomes" id="UP000256304">
    <property type="component" value="Unassembled WGS sequence"/>
</dbReference>
<dbReference type="PANTHER" id="PTHR45138:SF9">
    <property type="entry name" value="DIGUANYLATE CYCLASE DGCM-RELATED"/>
    <property type="match status" value="1"/>
</dbReference>
<dbReference type="CDD" id="cd01949">
    <property type="entry name" value="GGDEF"/>
    <property type="match status" value="1"/>
</dbReference>
<accession>A0A3D9SBA9</accession>
<proteinExistence type="predicted"/>
<dbReference type="GO" id="GO:0043709">
    <property type="term" value="P:cell adhesion involved in single-species biofilm formation"/>
    <property type="evidence" value="ECO:0007669"/>
    <property type="project" value="TreeGrafter"/>
</dbReference>
<dbReference type="GO" id="GO:0052621">
    <property type="term" value="F:diguanylate cyclase activity"/>
    <property type="evidence" value="ECO:0007669"/>
    <property type="project" value="TreeGrafter"/>
</dbReference>
<dbReference type="Gene3D" id="3.30.70.270">
    <property type="match status" value="1"/>
</dbReference>
<comment type="caution">
    <text evidence="2">The sequence shown here is derived from an EMBL/GenBank/DDBJ whole genome shotgun (WGS) entry which is preliminary data.</text>
</comment>
<dbReference type="InterPro" id="IPR043128">
    <property type="entry name" value="Rev_trsase/Diguanyl_cyclase"/>
</dbReference>
<name>A0A3D9SBA9_9BACL</name>
<dbReference type="GO" id="GO:0005886">
    <property type="term" value="C:plasma membrane"/>
    <property type="evidence" value="ECO:0007669"/>
    <property type="project" value="TreeGrafter"/>
</dbReference>
<protein>
    <submittedName>
        <fullName evidence="2">Diguanylate cyclase (GGDEF)-like protein</fullName>
    </submittedName>
</protein>
<dbReference type="EMBL" id="QTTN01000010">
    <property type="protein sequence ID" value="REE86512.1"/>
    <property type="molecule type" value="Genomic_DNA"/>
</dbReference>
<dbReference type="PANTHER" id="PTHR45138">
    <property type="entry name" value="REGULATORY COMPONENTS OF SENSORY TRANSDUCTION SYSTEM"/>
    <property type="match status" value="1"/>
</dbReference>
<dbReference type="Pfam" id="PF00990">
    <property type="entry name" value="GGDEF"/>
    <property type="match status" value="1"/>
</dbReference>